<feature type="compositionally biased region" description="Polar residues" evidence="1">
    <location>
        <begin position="109"/>
        <end position="118"/>
    </location>
</feature>
<feature type="compositionally biased region" description="Basic and acidic residues" evidence="1">
    <location>
        <begin position="142"/>
        <end position="152"/>
    </location>
</feature>
<reference evidence="2" key="1">
    <citation type="journal article" date="2020" name="Nature">
        <title>Giant virus diversity and host interactions through global metagenomics.</title>
        <authorList>
            <person name="Schulz F."/>
            <person name="Roux S."/>
            <person name="Paez-Espino D."/>
            <person name="Jungbluth S."/>
            <person name="Walsh D.A."/>
            <person name="Denef V.J."/>
            <person name="McMahon K.D."/>
            <person name="Konstantinidis K.T."/>
            <person name="Eloe-Fadrosh E.A."/>
            <person name="Kyrpides N.C."/>
            <person name="Woyke T."/>
        </authorList>
    </citation>
    <scope>NUCLEOTIDE SEQUENCE</scope>
    <source>
        <strain evidence="2">GVMAG-M-3300020182-33</strain>
    </source>
</reference>
<proteinExistence type="predicted"/>
<name>A0A6C0BZA0_9ZZZZ</name>
<accession>A0A6C0BZA0</accession>
<dbReference type="AlphaFoldDB" id="A0A6C0BZA0"/>
<feature type="region of interest" description="Disordered" evidence="1">
    <location>
        <begin position="168"/>
        <end position="191"/>
    </location>
</feature>
<evidence type="ECO:0000256" key="1">
    <source>
        <dbReference type="SAM" id="MobiDB-lite"/>
    </source>
</evidence>
<organism evidence="2">
    <name type="scientific">viral metagenome</name>
    <dbReference type="NCBI Taxonomy" id="1070528"/>
    <lineage>
        <taxon>unclassified sequences</taxon>
        <taxon>metagenomes</taxon>
        <taxon>organismal metagenomes</taxon>
    </lineage>
</organism>
<dbReference type="EMBL" id="MN739303">
    <property type="protein sequence ID" value="QHS97735.1"/>
    <property type="molecule type" value="Genomic_DNA"/>
</dbReference>
<feature type="region of interest" description="Disordered" evidence="1">
    <location>
        <begin position="102"/>
        <end position="154"/>
    </location>
</feature>
<sequence length="191" mass="21332">MLLKLEHQESVEMCTADNRFMHVKCTKWYHGTPVLDLLPRLRYLLRVDPVEPHEFCATSLFFSYGVLILPNECEDGLIRSVIAMNMGDKLVRVYTNMEMCQDQPHPCSPGQSQGSSRSESPEQKKCPAAASADPFGECSAAGEERSDDHMTLVEEYSPVGSISLSAVLPPTQLSPRNARTRFPTEFVQAHS</sequence>
<protein>
    <submittedName>
        <fullName evidence="2">Uncharacterized protein</fullName>
    </submittedName>
</protein>
<evidence type="ECO:0000313" key="2">
    <source>
        <dbReference type="EMBL" id="QHS97735.1"/>
    </source>
</evidence>